<sequence length="276" mass="30233">MLKKIKHYLIIIVGQLISATAFSQILLPNDLIGGGFGGIATVVNKLTGANIQLVLVALCLPVIIWSYFKYNKKLVFYAGFCFAIFTIFIGVVGNFIPEFSTDPIIAAIVAGVFFGVSAGLIIKEGAANGPEAIVGMYLKEKKGITIGTYFTILNFCIISSSLIYGDITCIVYSLICIYIAGKVTDYIILGTRREYCVNIISDNFLEITEYIHKDLKRGVTFIPCVGTYKIRKKMMIKTVVTNPELVALRNYIASLNDSSFVYVTESIEVIGGGFSD</sequence>
<dbReference type="InterPro" id="IPR019264">
    <property type="entry name" value="DUF2179"/>
</dbReference>
<dbReference type="InterPro" id="IPR051461">
    <property type="entry name" value="UPF0750_membrane"/>
</dbReference>
<dbReference type="GO" id="GO:0005886">
    <property type="term" value="C:plasma membrane"/>
    <property type="evidence" value="ECO:0007669"/>
    <property type="project" value="UniProtKB-SubCell"/>
</dbReference>
<evidence type="ECO:0000259" key="7">
    <source>
        <dbReference type="Pfam" id="PF10035"/>
    </source>
</evidence>
<dbReference type="RefSeq" id="WP_281815530.1">
    <property type="nucleotide sequence ID" value="NZ_BRLB01000006.1"/>
</dbReference>
<dbReference type="InterPro" id="IPR015867">
    <property type="entry name" value="N-reg_PII/ATP_PRibTrfase_C"/>
</dbReference>
<dbReference type="AlphaFoldDB" id="A0A9W5YB25"/>
<keyword evidence="9" id="KW-1185">Reference proteome</keyword>
<feature type="transmembrane region" description="Helical" evidence="6">
    <location>
        <begin position="143"/>
        <end position="164"/>
    </location>
</feature>
<evidence type="ECO:0000256" key="3">
    <source>
        <dbReference type="ARBA" id="ARBA00022692"/>
    </source>
</evidence>
<keyword evidence="5 6" id="KW-0472">Membrane</keyword>
<evidence type="ECO:0000256" key="1">
    <source>
        <dbReference type="ARBA" id="ARBA00004651"/>
    </source>
</evidence>
<reference evidence="8" key="1">
    <citation type="submission" date="2022-06" db="EMBL/GenBank/DDBJ databases">
        <title>Vallitalea longa sp. nov., an anaerobic bacterium isolated from marine sediment.</title>
        <authorList>
            <person name="Hirano S."/>
            <person name="Terahara T."/>
            <person name="Mori K."/>
            <person name="Hamada M."/>
            <person name="Matsumoto R."/>
            <person name="Kobayashi T."/>
        </authorList>
    </citation>
    <scope>NUCLEOTIDE SEQUENCE</scope>
    <source>
        <strain evidence="8">SH18-1</strain>
    </source>
</reference>
<gene>
    <name evidence="8" type="ORF">SH1V18_23140</name>
</gene>
<feature type="transmembrane region" description="Helical" evidence="6">
    <location>
        <begin position="170"/>
        <end position="189"/>
    </location>
</feature>
<evidence type="ECO:0000313" key="8">
    <source>
        <dbReference type="EMBL" id="GKX29834.1"/>
    </source>
</evidence>
<feature type="transmembrane region" description="Helical" evidence="6">
    <location>
        <begin position="7"/>
        <end position="27"/>
    </location>
</feature>
<keyword evidence="4 6" id="KW-1133">Transmembrane helix</keyword>
<dbReference type="CDD" id="cd16380">
    <property type="entry name" value="YitT_C"/>
    <property type="match status" value="1"/>
</dbReference>
<accession>A0A9W5YB25</accession>
<dbReference type="PANTHER" id="PTHR33545:SF5">
    <property type="entry name" value="UPF0750 MEMBRANE PROTEIN YITT"/>
    <property type="match status" value="1"/>
</dbReference>
<dbReference type="EMBL" id="BRLB01000006">
    <property type="protein sequence ID" value="GKX29834.1"/>
    <property type="molecule type" value="Genomic_DNA"/>
</dbReference>
<evidence type="ECO:0000256" key="4">
    <source>
        <dbReference type="ARBA" id="ARBA00022989"/>
    </source>
</evidence>
<dbReference type="Pfam" id="PF10035">
    <property type="entry name" value="DUF2179"/>
    <property type="match status" value="1"/>
</dbReference>
<dbReference type="InterPro" id="IPR003740">
    <property type="entry name" value="YitT"/>
</dbReference>
<protein>
    <recommendedName>
        <fullName evidence="7">DUF2179 domain-containing protein</fullName>
    </recommendedName>
</protein>
<dbReference type="Pfam" id="PF02588">
    <property type="entry name" value="YitT_membrane"/>
    <property type="match status" value="1"/>
</dbReference>
<keyword evidence="3 6" id="KW-0812">Transmembrane</keyword>
<feature type="transmembrane region" description="Helical" evidence="6">
    <location>
        <begin position="103"/>
        <end position="122"/>
    </location>
</feature>
<evidence type="ECO:0000256" key="2">
    <source>
        <dbReference type="ARBA" id="ARBA00022475"/>
    </source>
</evidence>
<proteinExistence type="predicted"/>
<dbReference type="Proteomes" id="UP001144256">
    <property type="component" value="Unassembled WGS sequence"/>
</dbReference>
<keyword evidence="2" id="KW-1003">Cell membrane</keyword>
<comment type="subcellular location">
    <subcellularLocation>
        <location evidence="1">Cell membrane</location>
        <topology evidence="1">Multi-pass membrane protein</topology>
    </subcellularLocation>
</comment>
<dbReference type="PIRSF" id="PIRSF006483">
    <property type="entry name" value="Membrane_protein_YitT"/>
    <property type="match status" value="1"/>
</dbReference>
<dbReference type="Gene3D" id="3.30.70.120">
    <property type="match status" value="1"/>
</dbReference>
<dbReference type="PANTHER" id="PTHR33545">
    <property type="entry name" value="UPF0750 MEMBRANE PROTEIN YITT-RELATED"/>
    <property type="match status" value="1"/>
</dbReference>
<feature type="transmembrane region" description="Helical" evidence="6">
    <location>
        <begin position="75"/>
        <end position="97"/>
    </location>
</feature>
<feature type="transmembrane region" description="Helical" evidence="6">
    <location>
        <begin position="47"/>
        <end position="68"/>
    </location>
</feature>
<comment type="caution">
    <text evidence="8">The sequence shown here is derived from an EMBL/GenBank/DDBJ whole genome shotgun (WGS) entry which is preliminary data.</text>
</comment>
<evidence type="ECO:0000256" key="6">
    <source>
        <dbReference type="SAM" id="Phobius"/>
    </source>
</evidence>
<feature type="domain" description="DUF2179" evidence="7">
    <location>
        <begin position="217"/>
        <end position="271"/>
    </location>
</feature>
<evidence type="ECO:0000313" key="9">
    <source>
        <dbReference type="Proteomes" id="UP001144256"/>
    </source>
</evidence>
<evidence type="ECO:0000256" key="5">
    <source>
        <dbReference type="ARBA" id="ARBA00023136"/>
    </source>
</evidence>
<organism evidence="8 9">
    <name type="scientific">Vallitalea longa</name>
    <dbReference type="NCBI Taxonomy" id="2936439"/>
    <lineage>
        <taxon>Bacteria</taxon>
        <taxon>Bacillati</taxon>
        <taxon>Bacillota</taxon>
        <taxon>Clostridia</taxon>
        <taxon>Lachnospirales</taxon>
        <taxon>Vallitaleaceae</taxon>
        <taxon>Vallitalea</taxon>
    </lineage>
</organism>
<name>A0A9W5YB25_9FIRM</name>